<evidence type="ECO:0000256" key="2">
    <source>
        <dbReference type="SAM" id="SignalP"/>
    </source>
</evidence>
<dbReference type="EMBL" id="CH408077">
    <property type="protein sequence ID" value="EEQ37725.1"/>
    <property type="molecule type" value="Genomic_DNA"/>
</dbReference>
<dbReference type="InParanoid" id="C4Y0W6"/>
<dbReference type="HOGENOM" id="CLU_021459_2_1_1"/>
<keyword evidence="2" id="KW-0732">Signal</keyword>
<feature type="transmembrane region" description="Helical" evidence="1">
    <location>
        <begin position="542"/>
        <end position="565"/>
    </location>
</feature>
<feature type="signal peptide" evidence="2">
    <location>
        <begin position="1"/>
        <end position="26"/>
    </location>
</feature>
<organism evidence="3 4">
    <name type="scientific">Clavispora lusitaniae (strain ATCC 42720)</name>
    <name type="common">Yeast</name>
    <name type="synonym">Candida lusitaniae</name>
    <dbReference type="NCBI Taxonomy" id="306902"/>
    <lineage>
        <taxon>Eukaryota</taxon>
        <taxon>Fungi</taxon>
        <taxon>Dikarya</taxon>
        <taxon>Ascomycota</taxon>
        <taxon>Saccharomycotina</taxon>
        <taxon>Pichiomycetes</taxon>
        <taxon>Metschnikowiaceae</taxon>
        <taxon>Clavispora</taxon>
    </lineage>
</organism>
<dbReference type="PANTHER" id="PTHR12959:SF11">
    <property type="entry name" value="GPI TRANSAMIDASE COMPONENT PIG-T"/>
    <property type="match status" value="1"/>
</dbReference>
<dbReference type="OMA" id="NHGHYIG"/>
<dbReference type="AlphaFoldDB" id="C4Y0W6"/>
<gene>
    <name evidence="3" type="ORF">CLUG_01848</name>
</gene>
<dbReference type="Pfam" id="PF04113">
    <property type="entry name" value="Gpi16"/>
    <property type="match status" value="1"/>
</dbReference>
<dbReference type="GeneID" id="8498701"/>
<evidence type="ECO:0008006" key="5">
    <source>
        <dbReference type="Google" id="ProtNLM"/>
    </source>
</evidence>
<keyword evidence="1" id="KW-1133">Transmembrane helix</keyword>
<dbReference type="InterPro" id="IPR007245">
    <property type="entry name" value="PIG-T"/>
</dbReference>
<protein>
    <recommendedName>
        <fullName evidence="5">GPI transamidase component</fullName>
    </recommendedName>
</protein>
<dbReference type="KEGG" id="clu:CLUG_01848"/>
<accession>C4Y0W6</accession>
<evidence type="ECO:0000313" key="4">
    <source>
        <dbReference type="Proteomes" id="UP000007703"/>
    </source>
</evidence>
<name>C4Y0W6_CLAL4</name>
<keyword evidence="1" id="KW-0472">Membrane</keyword>
<feature type="chain" id="PRO_5002946157" description="GPI transamidase component" evidence="2">
    <location>
        <begin position="27"/>
        <end position="603"/>
    </location>
</feature>
<dbReference type="GO" id="GO:0042765">
    <property type="term" value="C:GPI-anchor transamidase complex"/>
    <property type="evidence" value="ECO:0007669"/>
    <property type="project" value="EnsemblFungi"/>
</dbReference>
<proteinExistence type="predicted"/>
<dbReference type="VEuPathDB" id="FungiDB:CLUG_01848"/>
<dbReference type="FunCoup" id="C4Y0W6">
    <property type="interactions" value="551"/>
</dbReference>
<dbReference type="GO" id="GO:0016255">
    <property type="term" value="P:attachment of GPI anchor to protein"/>
    <property type="evidence" value="ECO:0007669"/>
    <property type="project" value="EnsemblFungi"/>
</dbReference>
<dbReference type="Proteomes" id="UP000007703">
    <property type="component" value="Unassembled WGS sequence"/>
</dbReference>
<keyword evidence="1" id="KW-0812">Transmembrane</keyword>
<evidence type="ECO:0000256" key="1">
    <source>
        <dbReference type="SAM" id="Phobius"/>
    </source>
</evidence>
<dbReference type="STRING" id="306902.C4Y0W6"/>
<dbReference type="OrthoDB" id="331263at2759"/>
<evidence type="ECO:0000313" key="3">
    <source>
        <dbReference type="EMBL" id="EEQ37725.1"/>
    </source>
</evidence>
<sequence>MFASAYFVLLPMHFLSLLTLVASALAARPLNRGNEIATPHSHDSAVSQYTENLSLRPLPRSKVLASFAFHSESPPLPLLYNQTDRVPRHYGAFPRALEPVLASTNTRELHLRFTQGCWDSDAWGALPANGSHSGGTGVELWAAIEAASPAEAMQNWVRLAESLSGFFCASLNFVTEAATTRPRHATGGGFVANSTNSLYVMRAALPDEPICTENLTPFLKMLPTRGKAGVASLLDGHSVYDALWHSMGVDLTTKCTDGSCNLVLDQYIHALVDIERSLRRRTEGGIPKPIPGDRLRCDPAKHHDAWHCFPSAANLSIEWDVASLFGRPIRGAAFEGGLGSSTVSFDLDRSHWDVQVLSPENISFSEDATTFSLTKPDDYNFHLSTHNSSVTSPIPAPPVRVSRSLTGYSQDKGGMRVRVKNPTSKPVSVVYFDALPWFMRVYLHTLQVSGSGQVRSQFYKPAIDRKRLGHFELEFELPAFGDLTFTYDFDKSLLLYAEYPPDANHGFSIAPAVVKVVENNENVYEMRTNSLLLTLPTPDFSMPYNVIILTCTVMSLAFGTVFNLLSKKVVTEAESEEAAKKSAIGRFKARVRALKAKVKAKKA</sequence>
<reference evidence="3 4" key="1">
    <citation type="journal article" date="2009" name="Nature">
        <title>Evolution of pathogenicity and sexual reproduction in eight Candida genomes.</title>
        <authorList>
            <person name="Butler G."/>
            <person name="Rasmussen M.D."/>
            <person name="Lin M.F."/>
            <person name="Santos M.A."/>
            <person name="Sakthikumar S."/>
            <person name="Munro C.A."/>
            <person name="Rheinbay E."/>
            <person name="Grabherr M."/>
            <person name="Forche A."/>
            <person name="Reedy J.L."/>
            <person name="Agrafioti I."/>
            <person name="Arnaud M.B."/>
            <person name="Bates S."/>
            <person name="Brown A.J."/>
            <person name="Brunke S."/>
            <person name="Costanzo M.C."/>
            <person name="Fitzpatrick D.A."/>
            <person name="de Groot P.W."/>
            <person name="Harris D."/>
            <person name="Hoyer L.L."/>
            <person name="Hube B."/>
            <person name="Klis F.M."/>
            <person name="Kodira C."/>
            <person name="Lennard N."/>
            <person name="Logue M.E."/>
            <person name="Martin R."/>
            <person name="Neiman A.M."/>
            <person name="Nikolaou E."/>
            <person name="Quail M.A."/>
            <person name="Quinn J."/>
            <person name="Santos M.C."/>
            <person name="Schmitzberger F.F."/>
            <person name="Sherlock G."/>
            <person name="Shah P."/>
            <person name="Silverstein K.A."/>
            <person name="Skrzypek M.S."/>
            <person name="Soll D."/>
            <person name="Staggs R."/>
            <person name="Stansfield I."/>
            <person name="Stumpf M.P."/>
            <person name="Sudbery P.E."/>
            <person name="Srikantha T."/>
            <person name="Zeng Q."/>
            <person name="Berman J."/>
            <person name="Berriman M."/>
            <person name="Heitman J."/>
            <person name="Gow N.A."/>
            <person name="Lorenz M.C."/>
            <person name="Birren B.W."/>
            <person name="Kellis M."/>
            <person name="Cuomo C.A."/>
        </authorList>
    </citation>
    <scope>NUCLEOTIDE SEQUENCE [LARGE SCALE GENOMIC DNA]</scope>
    <source>
        <strain evidence="3 4">ATCC 42720</strain>
    </source>
</reference>
<dbReference type="PANTHER" id="PTHR12959">
    <property type="entry name" value="GPI TRANSAMIDASE COMPONENT PIG-T-RELATED"/>
    <property type="match status" value="1"/>
</dbReference>